<dbReference type="Proteomes" id="UP000310066">
    <property type="component" value="Unassembled WGS sequence"/>
</dbReference>
<feature type="region of interest" description="Disordered" evidence="1">
    <location>
        <begin position="478"/>
        <end position="524"/>
    </location>
</feature>
<feature type="region of interest" description="Disordered" evidence="1">
    <location>
        <begin position="109"/>
        <end position="224"/>
    </location>
</feature>
<gene>
    <name evidence="3" type="ORF">B0A54_08150</name>
</gene>
<feature type="compositionally biased region" description="Polar residues" evidence="1">
    <location>
        <begin position="179"/>
        <end position="197"/>
    </location>
</feature>
<dbReference type="STRING" id="329885.A0A4U0UZT5"/>
<dbReference type="InterPro" id="IPR019607">
    <property type="entry name" value="Putative_zinc-finger_domain"/>
</dbReference>
<evidence type="ECO:0000313" key="4">
    <source>
        <dbReference type="Proteomes" id="UP000310066"/>
    </source>
</evidence>
<feature type="region of interest" description="Disordered" evidence="1">
    <location>
        <begin position="902"/>
        <end position="925"/>
    </location>
</feature>
<feature type="compositionally biased region" description="Acidic residues" evidence="1">
    <location>
        <begin position="1153"/>
        <end position="1163"/>
    </location>
</feature>
<proteinExistence type="predicted"/>
<name>A0A4U0UZT5_9PEZI</name>
<dbReference type="InterPro" id="IPR039278">
    <property type="entry name" value="Red1"/>
</dbReference>
<evidence type="ECO:0000259" key="2">
    <source>
        <dbReference type="Pfam" id="PF10650"/>
    </source>
</evidence>
<feature type="compositionally biased region" description="Acidic residues" evidence="1">
    <location>
        <begin position="132"/>
        <end position="143"/>
    </location>
</feature>
<comment type="caution">
    <text evidence="3">The sequence shown here is derived from an EMBL/GenBank/DDBJ whole genome shotgun (WGS) entry which is preliminary data.</text>
</comment>
<feature type="compositionally biased region" description="Pro residues" evidence="1">
    <location>
        <begin position="369"/>
        <end position="381"/>
    </location>
</feature>
<evidence type="ECO:0000256" key="1">
    <source>
        <dbReference type="SAM" id="MobiDB-lite"/>
    </source>
</evidence>
<protein>
    <recommendedName>
        <fullName evidence="2">Putative zinc-finger domain-containing protein</fullName>
    </recommendedName>
</protein>
<feature type="compositionally biased region" description="Polar residues" evidence="1">
    <location>
        <begin position="484"/>
        <end position="498"/>
    </location>
</feature>
<feature type="compositionally biased region" description="Low complexity" evidence="1">
    <location>
        <begin position="1043"/>
        <end position="1055"/>
    </location>
</feature>
<feature type="compositionally biased region" description="Pro residues" evidence="1">
    <location>
        <begin position="409"/>
        <end position="418"/>
    </location>
</feature>
<dbReference type="PANTHER" id="PTHR21563">
    <property type="entry name" value="ZINC FINGER C3H1 DOMAIN-CONTAINING PROTEIN"/>
    <property type="match status" value="1"/>
</dbReference>
<feature type="compositionally biased region" description="Low complexity" evidence="1">
    <location>
        <begin position="345"/>
        <end position="354"/>
    </location>
</feature>
<sequence>MSQDHPFLFVAGGRGPLQPPPSYQPHASTQPPPPPTGQNQAPPVTAQQAQMAAFQQNAALPAVPLDVLKGVPPEHVMAIIQALQSGQLTLPPTGPPPTGTATAPATALPAVAPTAPKQSIGKRLQDVNIDKEDGELEEGEEPDTGPGREFLRPPPTGPRKASPNPRERQARAPAGRRASVQTSPKQNLAQTASQRLQNGKRGASPSSAVRKPATNGTTRSRHSIDSGAAARAFVLQMHNAGYTFEQLAQEIPNKKALTRMYQSLKLPLSTEAAPPLGNATTTRGPQPLQLESVASPTIALVAKETPSVTLSTPSASLSKRLPPPKPAGPPDRAAYLAKLAAAKNPRAKATAAPPQASMDGDGLSLVAPKQPPAQPPAPTQPAPAHQLPPSATPAAAYKPADQPALVPEIPHPAPPPTAHKPATQPTAGKSAIKTELIKQKLEALKAERAARASAAQISSDGLKAANSSAKSITAAGNLGHLLDSPSSTPSNNIATTSAGPLIRPMGAANYPSHAKAAPMPSPVQPVRPIQPLPQTVPSTAPVQPSYSAAAHQTAYSPAPPTPGRSFSSLPGLFMASAPVPPTPSFQQPLPLPPANSLPKPTLPQSTFIPANTTAATAYALPSFAAQRTAPSMAFSPYASSPIASPGPLSSLARKRPVAADFDNDQTRSVPKKPFSFGQSRSNSESERLVIEVSDDDDDEDDEMDLDPTPVRASPNSTAHRLPPRPSGSLPGLAMRSNSANAPPGSGSTVDIAGKDKAIAEMKRKIAGREAQQAQIRGLKANGKIAASATTSGKSTPFLPPPIPLTIEVVAADFDSAVPQSVSVGIKSPPSAVAERTLSAAGIAREQERMRLQQRFDELKEQIAGREDAVISASPAPASKQVISGADSAQSSYSRELVATRAQASDEVPGSSAEAVQEAPWSASHDSTVIRAQDARGLPGRGIAAKDQQVGSQVAAMTDMSQENGMMERAYEEPLSGENTLPGMAANHVLEMARGGDVQPISNAANEDVDMDMESSEEEGEIDDDDDDDDDDEIEGPPANITGPASPAQVEAAVAANMKDSLQEQAPAVELDTSSASSTDSEDYELETAANANGVHEQARAGQLSTSSASSTDSEDHELEARDDNLSEEGEVEDVEEEGEYEPTPALGSPAVAGDDEEGEKGEDYEPTIGAVNIEADDASPESPPAHITHPDGTVQRVEIADDLAPELQPAPAEQTVNQDEHKTTAENQVGTRTHFRPYESVLAKFHDYRFHPDYLDNVADGYKSLTYSHNIDSHTPWCPHEAAGGQCNDRTCGNQHLRDMVVTDNDLLKALTADRTPTSTAEAKARWKAGLTAVFQELRSKGLNKDAKVIAARIVAFRREFVGGGGRVLDLGVDGGGSVTCRGDGRVQLLLGAGLGDGLSTATNQHGYI</sequence>
<feature type="compositionally biased region" description="Polar residues" evidence="1">
    <location>
        <begin position="735"/>
        <end position="748"/>
    </location>
</feature>
<feature type="region of interest" description="Disordered" evidence="1">
    <location>
        <begin position="657"/>
        <end position="751"/>
    </location>
</feature>
<feature type="compositionally biased region" description="Acidic residues" evidence="1">
    <location>
        <begin position="1125"/>
        <end position="1140"/>
    </location>
</feature>
<reference evidence="3 4" key="1">
    <citation type="submission" date="2017-03" db="EMBL/GenBank/DDBJ databases">
        <title>Genomes of endolithic fungi from Antarctica.</title>
        <authorList>
            <person name="Coleine C."/>
            <person name="Masonjones S."/>
            <person name="Stajich J.E."/>
        </authorList>
    </citation>
    <scope>NUCLEOTIDE SEQUENCE [LARGE SCALE GENOMIC DNA]</scope>
    <source>
        <strain evidence="3 4">CCFEE 5311</strain>
    </source>
</reference>
<feature type="domain" description="Putative zinc-finger" evidence="2">
    <location>
        <begin position="1278"/>
        <end position="1298"/>
    </location>
</feature>
<dbReference type="Pfam" id="PF10650">
    <property type="entry name" value="zf-C3H1"/>
    <property type="match status" value="1"/>
</dbReference>
<feature type="region of interest" description="Disordered" evidence="1">
    <location>
        <begin position="345"/>
        <end position="434"/>
    </location>
</feature>
<feature type="compositionally biased region" description="Acidic residues" evidence="1">
    <location>
        <begin position="1007"/>
        <end position="1034"/>
    </location>
</feature>
<dbReference type="PANTHER" id="PTHR21563:SF3">
    <property type="entry name" value="ZINC FINGER C3H1 DOMAIN-CONTAINING PROTEIN"/>
    <property type="match status" value="1"/>
</dbReference>
<feature type="compositionally biased region" description="Polar residues" evidence="1">
    <location>
        <begin position="306"/>
        <end position="317"/>
    </location>
</feature>
<feature type="region of interest" description="Disordered" evidence="1">
    <location>
        <begin position="1007"/>
        <end position="1163"/>
    </location>
</feature>
<feature type="region of interest" description="Disordered" evidence="1">
    <location>
        <begin position="547"/>
        <end position="567"/>
    </location>
</feature>
<feature type="compositionally biased region" description="Acidic residues" evidence="1">
    <location>
        <begin position="692"/>
        <end position="705"/>
    </location>
</feature>
<feature type="region of interest" description="Disordered" evidence="1">
    <location>
        <begin position="305"/>
        <end position="332"/>
    </location>
</feature>
<dbReference type="OrthoDB" id="1922977at2759"/>
<accession>A0A4U0UZT5</accession>
<dbReference type="GO" id="GO:0000178">
    <property type="term" value="C:exosome (RNase complex)"/>
    <property type="evidence" value="ECO:0007669"/>
    <property type="project" value="TreeGrafter"/>
</dbReference>
<feature type="region of interest" description="Disordered" evidence="1">
    <location>
        <begin position="1"/>
        <end position="45"/>
    </location>
</feature>
<evidence type="ECO:0000313" key="3">
    <source>
        <dbReference type="EMBL" id="TKA41724.1"/>
    </source>
</evidence>
<organism evidence="3 4">
    <name type="scientific">Friedmanniomyces endolithicus</name>
    <dbReference type="NCBI Taxonomy" id="329885"/>
    <lineage>
        <taxon>Eukaryota</taxon>
        <taxon>Fungi</taxon>
        <taxon>Dikarya</taxon>
        <taxon>Ascomycota</taxon>
        <taxon>Pezizomycotina</taxon>
        <taxon>Dothideomycetes</taxon>
        <taxon>Dothideomycetidae</taxon>
        <taxon>Mycosphaerellales</taxon>
        <taxon>Teratosphaeriaceae</taxon>
        <taxon>Friedmanniomyces</taxon>
    </lineage>
</organism>
<dbReference type="GO" id="GO:0005634">
    <property type="term" value="C:nucleus"/>
    <property type="evidence" value="ECO:0007669"/>
    <property type="project" value="TreeGrafter"/>
</dbReference>
<dbReference type="EMBL" id="NAJP01000026">
    <property type="protein sequence ID" value="TKA41724.1"/>
    <property type="molecule type" value="Genomic_DNA"/>
</dbReference>